<dbReference type="CDD" id="cd00158">
    <property type="entry name" value="RHOD"/>
    <property type="match status" value="1"/>
</dbReference>
<dbReference type="SUPFAM" id="SSF52402">
    <property type="entry name" value="Adenine nucleotide alpha hydrolases-like"/>
    <property type="match status" value="1"/>
</dbReference>
<dbReference type="GO" id="GO:0005524">
    <property type="term" value="F:ATP binding"/>
    <property type="evidence" value="ECO:0007669"/>
    <property type="project" value="UniProtKB-UniRule"/>
</dbReference>
<keyword evidence="9" id="KW-1015">Disulfide bond</keyword>
<feature type="active site" description="Cysteine persulfide intermediate" evidence="11">
    <location>
        <position position="482"/>
    </location>
</feature>
<comment type="similarity">
    <text evidence="11">Belongs to the ThiI family.</text>
</comment>
<dbReference type="Pfam" id="PF22025">
    <property type="entry name" value="ThiI_fer"/>
    <property type="match status" value="1"/>
</dbReference>
<dbReference type="HAMAP" id="MF_00021">
    <property type="entry name" value="ThiI"/>
    <property type="match status" value="1"/>
</dbReference>
<dbReference type="GO" id="GO:0005829">
    <property type="term" value="C:cytosol"/>
    <property type="evidence" value="ECO:0007669"/>
    <property type="project" value="TreeGrafter"/>
</dbReference>
<dbReference type="EC" id="2.8.1.4" evidence="11"/>
<keyword evidence="4 11" id="KW-0808">Transferase</keyword>
<evidence type="ECO:0000256" key="5">
    <source>
        <dbReference type="ARBA" id="ARBA00022741"/>
    </source>
</evidence>
<feature type="binding site" evidence="11">
    <location>
        <position position="312"/>
    </location>
    <ligand>
        <name>ATP</name>
        <dbReference type="ChEBI" id="CHEBI:30616"/>
    </ligand>
</feature>
<dbReference type="Gene3D" id="3.30.2130.30">
    <property type="match status" value="1"/>
</dbReference>
<dbReference type="GO" id="GO:0009229">
    <property type="term" value="P:thiamine diphosphate biosynthetic process"/>
    <property type="evidence" value="ECO:0007669"/>
    <property type="project" value="UniProtKB-UniRule"/>
</dbReference>
<dbReference type="PROSITE" id="PS50206">
    <property type="entry name" value="RHODANESE_3"/>
    <property type="match status" value="1"/>
</dbReference>
<dbReference type="GO" id="GO:0002937">
    <property type="term" value="P:tRNA 4-thiouridine biosynthesis"/>
    <property type="evidence" value="ECO:0007669"/>
    <property type="project" value="TreeGrafter"/>
</dbReference>
<dbReference type="GO" id="GO:0052837">
    <property type="term" value="P:thiazole biosynthetic process"/>
    <property type="evidence" value="ECO:0007669"/>
    <property type="project" value="InterPro"/>
</dbReference>
<reference evidence="14" key="2">
    <citation type="submission" date="2020-09" db="EMBL/GenBank/DDBJ databases">
        <authorList>
            <person name="Sun Q."/>
            <person name="Kim S."/>
        </authorList>
    </citation>
    <scope>NUCLEOTIDE SEQUENCE</scope>
    <source>
        <strain evidence="14">KCTC 22169</strain>
    </source>
</reference>
<evidence type="ECO:0000256" key="11">
    <source>
        <dbReference type="HAMAP-Rule" id="MF_00021"/>
    </source>
</evidence>
<feature type="binding site" evidence="11">
    <location>
        <position position="321"/>
    </location>
    <ligand>
        <name>ATP</name>
        <dbReference type="ChEBI" id="CHEBI:30616"/>
    </ligand>
</feature>
<dbReference type="Proteomes" id="UP000626148">
    <property type="component" value="Unassembled WGS sequence"/>
</dbReference>
<dbReference type="PANTHER" id="PTHR43209:SF1">
    <property type="entry name" value="TRNA SULFURTRANSFERASE"/>
    <property type="match status" value="1"/>
</dbReference>
<dbReference type="InterPro" id="IPR004114">
    <property type="entry name" value="THUMP_dom"/>
</dbReference>
<evidence type="ECO:0000256" key="1">
    <source>
        <dbReference type="ARBA" id="ARBA00004496"/>
    </source>
</evidence>
<evidence type="ECO:0000256" key="4">
    <source>
        <dbReference type="ARBA" id="ARBA00022679"/>
    </source>
</evidence>
<comment type="catalytic activity">
    <reaction evidence="11">
        <text>[ThiS sulfur-carrier protein]-C-terminal Gly-Gly-AMP + S-sulfanyl-L-cysteinyl-[cysteine desulfurase] + AH2 = [ThiS sulfur-carrier protein]-C-terminal-Gly-aminoethanethioate + L-cysteinyl-[cysteine desulfurase] + A + AMP + 2 H(+)</text>
        <dbReference type="Rhea" id="RHEA:43340"/>
        <dbReference type="Rhea" id="RHEA-COMP:12157"/>
        <dbReference type="Rhea" id="RHEA-COMP:12158"/>
        <dbReference type="Rhea" id="RHEA-COMP:12910"/>
        <dbReference type="Rhea" id="RHEA-COMP:19908"/>
        <dbReference type="ChEBI" id="CHEBI:13193"/>
        <dbReference type="ChEBI" id="CHEBI:15378"/>
        <dbReference type="ChEBI" id="CHEBI:17499"/>
        <dbReference type="ChEBI" id="CHEBI:29950"/>
        <dbReference type="ChEBI" id="CHEBI:61963"/>
        <dbReference type="ChEBI" id="CHEBI:90618"/>
        <dbReference type="ChEBI" id="CHEBI:232372"/>
        <dbReference type="ChEBI" id="CHEBI:456215"/>
    </reaction>
</comment>
<comment type="caution">
    <text evidence="14">The sequence shown here is derived from an EMBL/GenBank/DDBJ whole genome shotgun (WGS) entry which is preliminary data.</text>
</comment>
<sequence>MKLAGRTAILTRPHDPTEDRNLMLYTIKLHPEITIKTKPVRQLMTKSLAQNTRNVLRRIHPDVTVRNDWDSILVRTPDATEDRINEAIEEALECIPGIAFYNAVVDFPLGDFDDMVRDTLSVWREDLAGKTFCVRVKRSGHHDFSSVDAERYVGGGLNKFTDAAGVRLKHPEVEVKLEIKRNRVYVVKQRRRGMGGYPLGTQETVLSLVSGGFDSTVAAYQMLRRGVKSHFLFFNLGGAAHENGVKEVIYYLWKKFGSSHKVNFVSVPFEGVVEEILSKVEDRYMGVVLKRMMMRAAEQVATYQRIPALVTGEAIAQVSSQTLPNLSHIDDVTDSLVIRPLIVTDKPEIIDIARNIGTATFAERMPEYCGVISRKPNAACKRVDVEAAETDFDWAVLEQAVEAAKTEAIDEMTWVSQDDLEADLDAPADSDRPVTVIDVRHPTEAEVSPLELAGQEVLQIPFYSLNRRFGGLDPDVHYLLYCDKGVMSKLHALHLKDAGFDNVGVYHRD</sequence>
<keyword evidence="10" id="KW-0676">Redox-active center</keyword>
<dbReference type="InterPro" id="IPR014729">
    <property type="entry name" value="Rossmann-like_a/b/a_fold"/>
</dbReference>
<dbReference type="SUPFAM" id="SSF52821">
    <property type="entry name" value="Rhodanese/Cell cycle control phosphatase"/>
    <property type="match status" value="1"/>
</dbReference>
<dbReference type="EMBL" id="BMXR01000002">
    <property type="protein sequence ID" value="GGX46048.1"/>
    <property type="molecule type" value="Genomic_DNA"/>
</dbReference>
<dbReference type="Pfam" id="PF02926">
    <property type="entry name" value="THUMP"/>
    <property type="match status" value="1"/>
</dbReference>
<dbReference type="InterPro" id="IPR020536">
    <property type="entry name" value="ThiI_AANH"/>
</dbReference>
<keyword evidence="2 11" id="KW-0963">Cytoplasm</keyword>
<dbReference type="InterPro" id="IPR049961">
    <property type="entry name" value="ThiI_N"/>
</dbReference>
<evidence type="ECO:0000313" key="15">
    <source>
        <dbReference type="Proteomes" id="UP000626148"/>
    </source>
</evidence>
<dbReference type="Pfam" id="PF00581">
    <property type="entry name" value="Rhodanese"/>
    <property type="match status" value="1"/>
</dbReference>
<evidence type="ECO:0000256" key="9">
    <source>
        <dbReference type="ARBA" id="ARBA00023157"/>
    </source>
</evidence>
<feature type="domain" description="THUMP" evidence="13">
    <location>
        <begin position="86"/>
        <end position="190"/>
    </location>
</feature>
<feature type="binding site" evidence="11">
    <location>
        <position position="290"/>
    </location>
    <ligand>
        <name>ATP</name>
        <dbReference type="ChEBI" id="CHEBI:30616"/>
    </ligand>
</feature>
<keyword evidence="8 11" id="KW-0784">Thiamine biosynthesis</keyword>
<dbReference type="NCBIfam" id="TIGR00342">
    <property type="entry name" value="tRNA uracil 4-sulfurtransferase ThiI"/>
    <property type="match status" value="1"/>
</dbReference>
<evidence type="ECO:0000256" key="2">
    <source>
        <dbReference type="ARBA" id="ARBA00022490"/>
    </source>
</evidence>
<comment type="catalytic activity">
    <reaction evidence="11">
        <text>[ThiI sulfur-carrier protein]-S-sulfanyl-L-cysteine + a uridine in tRNA + 2 reduced [2Fe-2S]-[ferredoxin] + ATP + H(+) = [ThiI sulfur-carrier protein]-L-cysteine + a 4-thiouridine in tRNA + 2 oxidized [2Fe-2S]-[ferredoxin] + AMP + diphosphate</text>
        <dbReference type="Rhea" id="RHEA:24176"/>
        <dbReference type="Rhea" id="RHEA-COMP:10000"/>
        <dbReference type="Rhea" id="RHEA-COMP:10001"/>
        <dbReference type="Rhea" id="RHEA-COMP:13337"/>
        <dbReference type="Rhea" id="RHEA-COMP:13338"/>
        <dbReference type="Rhea" id="RHEA-COMP:13339"/>
        <dbReference type="Rhea" id="RHEA-COMP:13340"/>
        <dbReference type="ChEBI" id="CHEBI:15378"/>
        <dbReference type="ChEBI" id="CHEBI:29950"/>
        <dbReference type="ChEBI" id="CHEBI:30616"/>
        <dbReference type="ChEBI" id="CHEBI:33019"/>
        <dbReference type="ChEBI" id="CHEBI:33737"/>
        <dbReference type="ChEBI" id="CHEBI:33738"/>
        <dbReference type="ChEBI" id="CHEBI:61963"/>
        <dbReference type="ChEBI" id="CHEBI:65315"/>
        <dbReference type="ChEBI" id="CHEBI:136798"/>
        <dbReference type="ChEBI" id="CHEBI:456215"/>
        <dbReference type="EC" id="2.8.1.4"/>
    </reaction>
</comment>
<dbReference type="Gene3D" id="3.40.250.10">
    <property type="entry name" value="Rhodanese-like domain"/>
    <property type="match status" value="1"/>
</dbReference>
<dbReference type="InterPro" id="IPR036873">
    <property type="entry name" value="Rhodanese-like_dom_sf"/>
</dbReference>
<dbReference type="Pfam" id="PF02568">
    <property type="entry name" value="ThiI"/>
    <property type="match status" value="1"/>
</dbReference>
<evidence type="ECO:0000313" key="14">
    <source>
        <dbReference type="EMBL" id="GGX46048.1"/>
    </source>
</evidence>
<dbReference type="GO" id="GO:0009228">
    <property type="term" value="P:thiamine biosynthetic process"/>
    <property type="evidence" value="ECO:0007669"/>
    <property type="project" value="UniProtKB-KW"/>
</dbReference>
<name>A0A918K2W2_9GAMM</name>
<comment type="function">
    <text evidence="11">Catalyzes the ATP-dependent transfer of a sulfur to tRNA to produce 4-thiouridine in position 8 of tRNAs, which functions as a near-UV photosensor. Also catalyzes the transfer of sulfur to the sulfur carrier protein ThiS, forming ThiS-thiocarboxylate. This is a step in the synthesis of thiazole, in the thiamine biosynthesis pathway. The sulfur is donated as persulfide by IscS.</text>
</comment>
<dbReference type="PANTHER" id="PTHR43209">
    <property type="entry name" value="TRNA SULFURTRANSFERASE"/>
    <property type="match status" value="1"/>
</dbReference>
<comment type="pathway">
    <text evidence="11">Cofactor biosynthesis; thiamine diphosphate biosynthesis.</text>
</comment>
<protein>
    <recommendedName>
        <fullName evidence="11">tRNA sulfurtransferase</fullName>
        <ecNumber evidence="11">2.8.1.4</ecNumber>
    </recommendedName>
    <alternativeName>
        <fullName evidence="11">Sulfur carrier protein ThiS sulfurtransferase</fullName>
    </alternativeName>
    <alternativeName>
        <fullName evidence="11">Thiamine biosynthesis protein ThiI</fullName>
    </alternativeName>
    <alternativeName>
        <fullName evidence="11">tRNA 4-thiouridine synthase</fullName>
    </alternativeName>
</protein>
<dbReference type="CDD" id="cd11716">
    <property type="entry name" value="THUMP_ThiI"/>
    <property type="match status" value="1"/>
</dbReference>
<comment type="subcellular location">
    <subcellularLocation>
        <location evidence="1 11">Cytoplasm</location>
    </subcellularLocation>
</comment>
<dbReference type="GO" id="GO:0004810">
    <property type="term" value="F:CCA tRNA nucleotidyltransferase activity"/>
    <property type="evidence" value="ECO:0007669"/>
    <property type="project" value="InterPro"/>
</dbReference>
<dbReference type="SUPFAM" id="SSF143437">
    <property type="entry name" value="THUMP domain-like"/>
    <property type="match status" value="1"/>
</dbReference>
<dbReference type="Gene3D" id="3.40.50.620">
    <property type="entry name" value="HUPs"/>
    <property type="match status" value="1"/>
</dbReference>
<dbReference type="SMART" id="SM00981">
    <property type="entry name" value="THUMP"/>
    <property type="match status" value="1"/>
</dbReference>
<dbReference type="InterPro" id="IPR050102">
    <property type="entry name" value="tRNA_sulfurtransferase_ThiI"/>
</dbReference>
<dbReference type="InterPro" id="IPR003720">
    <property type="entry name" value="tRNA_STrfase"/>
</dbReference>
<evidence type="ECO:0000256" key="6">
    <source>
        <dbReference type="ARBA" id="ARBA00022840"/>
    </source>
</evidence>
<dbReference type="NCBIfam" id="TIGR04271">
    <property type="entry name" value="ThiI_C_thiazole"/>
    <property type="match status" value="1"/>
</dbReference>
<dbReference type="GO" id="GO:0000049">
    <property type="term" value="F:tRNA binding"/>
    <property type="evidence" value="ECO:0007669"/>
    <property type="project" value="UniProtKB-UniRule"/>
</dbReference>
<evidence type="ECO:0000259" key="12">
    <source>
        <dbReference type="PROSITE" id="PS50206"/>
    </source>
</evidence>
<dbReference type="CDD" id="cd01712">
    <property type="entry name" value="PPase_ThiI"/>
    <property type="match status" value="1"/>
</dbReference>
<dbReference type="InterPro" id="IPR049962">
    <property type="entry name" value="THUMP_ThiI"/>
</dbReference>
<evidence type="ECO:0000256" key="10">
    <source>
        <dbReference type="ARBA" id="ARBA00023284"/>
    </source>
</evidence>
<feature type="domain" description="Rhodanese" evidence="12">
    <location>
        <begin position="430"/>
        <end position="507"/>
    </location>
</feature>
<evidence type="ECO:0000256" key="7">
    <source>
        <dbReference type="ARBA" id="ARBA00022884"/>
    </source>
</evidence>
<accession>A0A918K2W2</accession>
<dbReference type="InterPro" id="IPR026340">
    <property type="entry name" value="THII_Thiazole_biosynth_dom"/>
</dbReference>
<keyword evidence="3 11" id="KW-0820">tRNA-binding</keyword>
<dbReference type="PROSITE" id="PS51165">
    <property type="entry name" value="THUMP"/>
    <property type="match status" value="1"/>
</dbReference>
<organism evidence="14 15">
    <name type="scientific">Saccharospirillum salsuginis</name>
    <dbReference type="NCBI Taxonomy" id="418750"/>
    <lineage>
        <taxon>Bacteria</taxon>
        <taxon>Pseudomonadati</taxon>
        <taxon>Pseudomonadota</taxon>
        <taxon>Gammaproteobacteria</taxon>
        <taxon>Oceanospirillales</taxon>
        <taxon>Saccharospirillaceae</taxon>
        <taxon>Saccharospirillum</taxon>
    </lineage>
</organism>
<dbReference type="GO" id="GO:0140741">
    <property type="term" value="F:tRNA-uracil-4 sulfurtransferase activity"/>
    <property type="evidence" value="ECO:0007669"/>
    <property type="project" value="UniProtKB-EC"/>
</dbReference>
<keyword evidence="6 11" id="KW-0067">ATP-binding</keyword>
<dbReference type="InterPro" id="IPR001763">
    <property type="entry name" value="Rhodanese-like_dom"/>
</dbReference>
<keyword evidence="5 11" id="KW-0547">Nucleotide-binding</keyword>
<keyword evidence="7 11" id="KW-0694">RNA-binding</keyword>
<evidence type="ECO:0000259" key="13">
    <source>
        <dbReference type="PROSITE" id="PS51165"/>
    </source>
</evidence>
<dbReference type="AlphaFoldDB" id="A0A918K2W2"/>
<gene>
    <name evidence="11 14" type="primary">thiI</name>
    <name evidence="14" type="ORF">GCM10007392_11360</name>
</gene>
<reference evidence="14" key="1">
    <citation type="journal article" date="2014" name="Int. J. Syst. Evol. Microbiol.">
        <title>Complete genome sequence of Corynebacterium casei LMG S-19264T (=DSM 44701T), isolated from a smear-ripened cheese.</title>
        <authorList>
            <consortium name="US DOE Joint Genome Institute (JGI-PGF)"/>
            <person name="Walter F."/>
            <person name="Albersmeier A."/>
            <person name="Kalinowski J."/>
            <person name="Ruckert C."/>
        </authorList>
    </citation>
    <scope>NUCLEOTIDE SEQUENCE</scope>
    <source>
        <strain evidence="14">KCTC 22169</strain>
    </source>
</reference>
<comment type="caution">
    <text evidence="11">Lacks conserved residue(s) required for the propagation of feature annotation.</text>
</comment>
<proteinExistence type="inferred from homology"/>
<evidence type="ECO:0000256" key="3">
    <source>
        <dbReference type="ARBA" id="ARBA00022555"/>
    </source>
</evidence>
<dbReference type="InterPro" id="IPR054173">
    <property type="entry name" value="ThiI_fer"/>
</dbReference>
<keyword evidence="15" id="KW-1185">Reference proteome</keyword>
<evidence type="ECO:0000256" key="8">
    <source>
        <dbReference type="ARBA" id="ARBA00022977"/>
    </source>
</evidence>
<feature type="binding site" evidence="11">
    <location>
        <begin position="208"/>
        <end position="209"/>
    </location>
    <ligand>
        <name>ATP</name>
        <dbReference type="ChEBI" id="CHEBI:30616"/>
    </ligand>
</feature>